<accession>A0A560ETT8</accession>
<feature type="compositionally biased region" description="Pro residues" evidence="8">
    <location>
        <begin position="162"/>
        <end position="178"/>
    </location>
</feature>
<comment type="subcellular location">
    <subcellularLocation>
        <location evidence="1">Cell membrane</location>
        <topology evidence="1">Single-pass membrane protein</topology>
    </subcellularLocation>
</comment>
<evidence type="ECO:0000259" key="10">
    <source>
        <dbReference type="PROSITE" id="PS51123"/>
    </source>
</evidence>
<evidence type="ECO:0000313" key="11">
    <source>
        <dbReference type="EMBL" id="TWB12779.1"/>
    </source>
</evidence>
<organism evidence="11 12">
    <name type="scientific">Nitrospirillum amazonense</name>
    <dbReference type="NCBI Taxonomy" id="28077"/>
    <lineage>
        <taxon>Bacteria</taxon>
        <taxon>Pseudomonadati</taxon>
        <taxon>Pseudomonadota</taxon>
        <taxon>Alphaproteobacteria</taxon>
        <taxon>Rhodospirillales</taxon>
        <taxon>Azospirillaceae</taxon>
        <taxon>Nitrospirillum</taxon>
    </lineage>
</organism>
<dbReference type="PANTHER" id="PTHR30329:SF21">
    <property type="entry name" value="LIPOPROTEIN YIAD-RELATED"/>
    <property type="match status" value="1"/>
</dbReference>
<feature type="compositionally biased region" description="Low complexity" evidence="8">
    <location>
        <begin position="179"/>
        <end position="191"/>
    </location>
</feature>
<feature type="region of interest" description="Disordered" evidence="8">
    <location>
        <begin position="312"/>
        <end position="334"/>
    </location>
</feature>
<dbReference type="RefSeq" id="WP_145620652.1">
    <property type="nucleotide sequence ID" value="NZ_VITO01000044.1"/>
</dbReference>
<reference evidence="11 12" key="1">
    <citation type="submission" date="2019-06" db="EMBL/GenBank/DDBJ databases">
        <title>Genomic Encyclopedia of Type Strains, Phase IV (KMG-V): Genome sequencing to study the core and pangenomes of soil and plant-associated prokaryotes.</title>
        <authorList>
            <person name="Whitman W."/>
        </authorList>
    </citation>
    <scope>NUCLEOTIDE SEQUENCE [LARGE SCALE GENOMIC DNA]</scope>
    <source>
        <strain evidence="11 12">BR 11865</strain>
    </source>
</reference>
<keyword evidence="5 9" id="KW-1133">Transmembrane helix</keyword>
<evidence type="ECO:0000256" key="8">
    <source>
        <dbReference type="SAM" id="MobiDB-lite"/>
    </source>
</evidence>
<dbReference type="InterPro" id="IPR006665">
    <property type="entry name" value="OmpA-like"/>
</dbReference>
<feature type="region of interest" description="Disordered" evidence="8">
    <location>
        <begin position="126"/>
        <end position="199"/>
    </location>
</feature>
<evidence type="ECO:0000256" key="1">
    <source>
        <dbReference type="ARBA" id="ARBA00004162"/>
    </source>
</evidence>
<evidence type="ECO:0000256" key="4">
    <source>
        <dbReference type="ARBA" id="ARBA00022692"/>
    </source>
</evidence>
<feature type="compositionally biased region" description="Pro residues" evidence="8">
    <location>
        <begin position="35"/>
        <end position="58"/>
    </location>
</feature>
<dbReference type="AlphaFoldDB" id="A0A560ETT8"/>
<evidence type="ECO:0000256" key="9">
    <source>
        <dbReference type="SAM" id="Phobius"/>
    </source>
</evidence>
<keyword evidence="12" id="KW-1185">Reference proteome</keyword>
<protein>
    <submittedName>
        <fullName evidence="11">Chemotaxis protein MotB</fullName>
    </submittedName>
</protein>
<dbReference type="EMBL" id="VITO01000044">
    <property type="protein sequence ID" value="TWB12779.1"/>
    <property type="molecule type" value="Genomic_DNA"/>
</dbReference>
<evidence type="ECO:0000256" key="7">
    <source>
        <dbReference type="PROSITE-ProRule" id="PRU00473"/>
    </source>
</evidence>
<dbReference type="InterPro" id="IPR036737">
    <property type="entry name" value="OmpA-like_sf"/>
</dbReference>
<keyword evidence="4 9" id="KW-0812">Transmembrane</keyword>
<dbReference type="PANTHER" id="PTHR30329">
    <property type="entry name" value="STATOR ELEMENT OF FLAGELLAR MOTOR COMPLEX"/>
    <property type="match status" value="1"/>
</dbReference>
<evidence type="ECO:0000256" key="6">
    <source>
        <dbReference type="ARBA" id="ARBA00023136"/>
    </source>
</evidence>
<feature type="region of interest" description="Disordered" evidence="8">
    <location>
        <begin position="1"/>
        <end position="87"/>
    </location>
</feature>
<dbReference type="SUPFAM" id="SSF103088">
    <property type="entry name" value="OmpA-like"/>
    <property type="match status" value="1"/>
</dbReference>
<sequence length="346" mass="36077">MAPSDQSGGGSGGGGDPPPPPKPRHTARVYASGLPVPPPVMPGTAAAPPPVPAKPPGRPGGHARGHARGGRPTQHRTVPGRMPGEPAEESEEWVISYMDMVTLLMIVFLGMVAILGINGRLKLRSDNNQPGAGRVAVSANPVGAPARDMAKNPTASSMSSPTLPPVPPYPPQRPPQDALPPDTLPGAGPAEEPTEEAKRLAQDLEAQDLPPDVQVTPRGRGLSIEIKDRVLFASGRADLGDEGQQILARLVPVLQSLKGMVTVEGHTDSNAISTARFPSNWELSAARAAAVVRMLISDGVPANRLRAVGYADTRPHVSPPGANTDPNAPDHDRAADRRVTLIVETP</sequence>
<dbReference type="Proteomes" id="UP000316545">
    <property type="component" value="Unassembled WGS sequence"/>
</dbReference>
<comment type="caution">
    <text evidence="11">The sequence shown here is derived from an EMBL/GenBank/DDBJ whole genome shotgun (WGS) entry which is preliminary data.</text>
</comment>
<name>A0A560ETT8_9PROT</name>
<feature type="transmembrane region" description="Helical" evidence="9">
    <location>
        <begin position="94"/>
        <end position="117"/>
    </location>
</feature>
<dbReference type="InterPro" id="IPR050330">
    <property type="entry name" value="Bact_OuterMem_StrucFunc"/>
</dbReference>
<keyword evidence="6 7" id="KW-0472">Membrane</keyword>
<dbReference type="Gene3D" id="3.30.1330.60">
    <property type="entry name" value="OmpA-like domain"/>
    <property type="match status" value="1"/>
</dbReference>
<comment type="similarity">
    <text evidence="2">Belongs to the MotB family.</text>
</comment>
<dbReference type="GO" id="GO:0005886">
    <property type="term" value="C:plasma membrane"/>
    <property type="evidence" value="ECO:0007669"/>
    <property type="project" value="UniProtKB-SubCell"/>
</dbReference>
<evidence type="ECO:0000256" key="3">
    <source>
        <dbReference type="ARBA" id="ARBA00022475"/>
    </source>
</evidence>
<proteinExistence type="inferred from homology"/>
<feature type="domain" description="OmpA-like" evidence="10">
    <location>
        <begin position="219"/>
        <end position="346"/>
    </location>
</feature>
<gene>
    <name evidence="11" type="ORF">FBZ88_1443</name>
</gene>
<dbReference type="PROSITE" id="PS51123">
    <property type="entry name" value="OMPA_2"/>
    <property type="match status" value="1"/>
</dbReference>
<evidence type="ECO:0000256" key="5">
    <source>
        <dbReference type="ARBA" id="ARBA00022989"/>
    </source>
</evidence>
<dbReference type="CDD" id="cd07185">
    <property type="entry name" value="OmpA_C-like"/>
    <property type="match status" value="1"/>
</dbReference>
<dbReference type="Pfam" id="PF13677">
    <property type="entry name" value="MotB_plug"/>
    <property type="match status" value="1"/>
</dbReference>
<dbReference type="Pfam" id="PF00691">
    <property type="entry name" value="OmpA"/>
    <property type="match status" value="1"/>
</dbReference>
<keyword evidence="3" id="KW-1003">Cell membrane</keyword>
<evidence type="ECO:0000256" key="2">
    <source>
        <dbReference type="ARBA" id="ARBA00008914"/>
    </source>
</evidence>
<dbReference type="InterPro" id="IPR025713">
    <property type="entry name" value="MotB-like_N_dom"/>
</dbReference>
<evidence type="ECO:0000313" key="12">
    <source>
        <dbReference type="Proteomes" id="UP000316545"/>
    </source>
</evidence>